<dbReference type="AlphaFoldDB" id="A0A3A4A603"/>
<sequence>MSLQERYLDRCRRCGADIVWARLGRHEVPVEPTDDLQADLAYSWEQGPLRRALLLVIGISPIAARPLGPGTFPPAPWEHLGRDHRSACLPRPRRRHRGATRSGDVVPLDEARRRRQGDIT</sequence>
<keyword evidence="3" id="KW-1185">Reference proteome</keyword>
<gene>
    <name evidence="2" type="ORF">D5H75_38370</name>
</gene>
<reference evidence="2 3" key="1">
    <citation type="submission" date="2018-09" db="EMBL/GenBank/DDBJ databases">
        <title>YIM 75507 draft genome.</title>
        <authorList>
            <person name="Tang S."/>
            <person name="Feng Y."/>
        </authorList>
    </citation>
    <scope>NUCLEOTIDE SEQUENCE [LARGE SCALE GENOMIC DNA]</scope>
    <source>
        <strain evidence="2 3">YIM 75507</strain>
    </source>
</reference>
<feature type="region of interest" description="Disordered" evidence="1">
    <location>
        <begin position="88"/>
        <end position="120"/>
    </location>
</feature>
<dbReference type="EMBL" id="QZEY01000027">
    <property type="protein sequence ID" value="RJL21083.1"/>
    <property type="molecule type" value="Genomic_DNA"/>
</dbReference>
<comment type="caution">
    <text evidence="2">The sequence shown here is derived from an EMBL/GenBank/DDBJ whole genome shotgun (WGS) entry which is preliminary data.</text>
</comment>
<evidence type="ECO:0000313" key="2">
    <source>
        <dbReference type="EMBL" id="RJL21083.1"/>
    </source>
</evidence>
<organism evidence="2 3">
    <name type="scientific">Bailinhaonella thermotolerans</name>
    <dbReference type="NCBI Taxonomy" id="1070861"/>
    <lineage>
        <taxon>Bacteria</taxon>
        <taxon>Bacillati</taxon>
        <taxon>Actinomycetota</taxon>
        <taxon>Actinomycetes</taxon>
        <taxon>Streptosporangiales</taxon>
        <taxon>Streptosporangiaceae</taxon>
        <taxon>Bailinhaonella</taxon>
    </lineage>
</organism>
<name>A0A3A4A603_9ACTN</name>
<accession>A0A3A4A603</accession>
<evidence type="ECO:0000313" key="3">
    <source>
        <dbReference type="Proteomes" id="UP000265768"/>
    </source>
</evidence>
<dbReference type="Proteomes" id="UP000265768">
    <property type="component" value="Unassembled WGS sequence"/>
</dbReference>
<protein>
    <submittedName>
        <fullName evidence="2">Uncharacterized protein</fullName>
    </submittedName>
</protein>
<dbReference type="RefSeq" id="WP_119931544.1">
    <property type="nucleotide sequence ID" value="NZ_QZEY01000027.1"/>
</dbReference>
<proteinExistence type="predicted"/>
<evidence type="ECO:0000256" key="1">
    <source>
        <dbReference type="SAM" id="MobiDB-lite"/>
    </source>
</evidence>